<dbReference type="EMBL" id="CM000361">
    <property type="protein sequence ID" value="EDX05026.1"/>
    <property type="molecule type" value="Genomic_DNA"/>
</dbReference>
<dbReference type="PhylomeDB" id="B4Q5I2"/>
<organism evidence="3 4">
    <name type="scientific">Drosophila simulans</name>
    <name type="common">Fruit fly</name>
    <dbReference type="NCBI Taxonomy" id="7240"/>
    <lineage>
        <taxon>Eukaryota</taxon>
        <taxon>Metazoa</taxon>
        <taxon>Ecdysozoa</taxon>
        <taxon>Arthropoda</taxon>
        <taxon>Hexapoda</taxon>
        <taxon>Insecta</taxon>
        <taxon>Pterygota</taxon>
        <taxon>Neoptera</taxon>
        <taxon>Endopterygota</taxon>
        <taxon>Diptera</taxon>
        <taxon>Brachycera</taxon>
        <taxon>Muscomorpha</taxon>
        <taxon>Ephydroidea</taxon>
        <taxon>Drosophilidae</taxon>
        <taxon>Drosophila</taxon>
        <taxon>Sophophora</taxon>
    </lineage>
</organism>
<dbReference type="CDD" id="cd00110">
    <property type="entry name" value="LamG"/>
    <property type="match status" value="3"/>
</dbReference>
<feature type="domain" description="Laminin G" evidence="2">
    <location>
        <begin position="600"/>
        <end position="778"/>
    </location>
</feature>
<dbReference type="SUPFAM" id="SSF49899">
    <property type="entry name" value="Concanavalin A-like lectins/glucanases"/>
    <property type="match status" value="3"/>
</dbReference>
<evidence type="ECO:0000259" key="2">
    <source>
        <dbReference type="PROSITE" id="PS50025"/>
    </source>
</evidence>
<dbReference type="AlphaFoldDB" id="B4Q5I2"/>
<dbReference type="Gene3D" id="2.60.120.200">
    <property type="match status" value="3"/>
</dbReference>
<dbReference type="Bgee" id="FBgn0195321">
    <property type="expression patterns" value="Expressed in embryo and 3 other cell types or tissues"/>
</dbReference>
<protein>
    <submittedName>
        <fullName evidence="3">GD23957</fullName>
    </submittedName>
</protein>
<dbReference type="HOGENOM" id="CLU_306147_0_0_1"/>
<evidence type="ECO:0000313" key="4">
    <source>
        <dbReference type="Proteomes" id="UP000000304"/>
    </source>
</evidence>
<dbReference type="Proteomes" id="UP000000304">
    <property type="component" value="Chromosome 2L"/>
</dbReference>
<gene>
    <name evidence="3" type="primary">Dsim\GD23957</name>
    <name evidence="3" type="ORF">Dsim_GD23957</name>
</gene>
<dbReference type="STRING" id="7240.B4Q5I2"/>
<name>B4Q5I2_DROSI</name>
<dbReference type="SMR" id="B4Q5I2"/>
<dbReference type="OrthoDB" id="8545473at2759"/>
<evidence type="ECO:0000256" key="1">
    <source>
        <dbReference type="PROSITE-ProRule" id="PRU00122"/>
    </source>
</evidence>
<dbReference type="SMART" id="SM00282">
    <property type="entry name" value="LamG"/>
    <property type="match status" value="3"/>
</dbReference>
<dbReference type="InterPro" id="IPR001791">
    <property type="entry name" value="Laminin_G"/>
</dbReference>
<dbReference type="InterPro" id="IPR050372">
    <property type="entry name" value="Neurexin-related_CASP"/>
</dbReference>
<dbReference type="FunFam" id="2.60.120.200:FF:000200">
    <property type="entry name" value="Laminin subunit alpha-3"/>
    <property type="match status" value="1"/>
</dbReference>
<dbReference type="FunFam" id="2.60.120.200:FF:000167">
    <property type="entry name" value="Laminin subunit alpha-3"/>
    <property type="match status" value="1"/>
</dbReference>
<dbReference type="PROSITE" id="PS50025">
    <property type="entry name" value="LAM_G_DOMAIN"/>
    <property type="match status" value="3"/>
</dbReference>
<feature type="disulfide bond" evidence="1">
    <location>
        <begin position="934"/>
        <end position="961"/>
    </location>
</feature>
<dbReference type="InterPro" id="IPR013320">
    <property type="entry name" value="ConA-like_dom_sf"/>
</dbReference>
<dbReference type="Pfam" id="PF02210">
    <property type="entry name" value="Laminin_G_2"/>
    <property type="match status" value="3"/>
</dbReference>
<reference evidence="3 4" key="1">
    <citation type="journal article" date="2007" name="Nature">
        <title>Evolution of genes and genomes on the Drosophila phylogeny.</title>
        <authorList>
            <consortium name="Drosophila 12 Genomes Consortium"/>
            <person name="Clark A.G."/>
            <person name="Eisen M.B."/>
            <person name="Smith D.R."/>
            <person name="Bergman C.M."/>
            <person name="Oliver B."/>
            <person name="Markow T.A."/>
            <person name="Kaufman T.C."/>
            <person name="Kellis M."/>
            <person name="Gelbart W."/>
            <person name="Iyer V.N."/>
            <person name="Pollard D.A."/>
            <person name="Sackton T.B."/>
            <person name="Larracuente A.M."/>
            <person name="Singh N.D."/>
            <person name="Abad J.P."/>
            <person name="Abt D.N."/>
            <person name="Adryan B."/>
            <person name="Aguade M."/>
            <person name="Akashi H."/>
            <person name="Anderson W.W."/>
            <person name="Aquadro C.F."/>
            <person name="Ardell D.H."/>
            <person name="Arguello R."/>
            <person name="Artieri C.G."/>
            <person name="Barbash D.A."/>
            <person name="Barker D."/>
            <person name="Barsanti P."/>
            <person name="Batterham P."/>
            <person name="Batzoglou S."/>
            <person name="Begun D."/>
            <person name="Bhutkar A."/>
            <person name="Blanco E."/>
            <person name="Bosak S.A."/>
            <person name="Bradley R.K."/>
            <person name="Brand A.D."/>
            <person name="Brent M.R."/>
            <person name="Brooks A.N."/>
            <person name="Brown R.H."/>
            <person name="Butlin R.K."/>
            <person name="Caggese C."/>
            <person name="Calvi B.R."/>
            <person name="Bernardo de Carvalho A."/>
            <person name="Caspi A."/>
            <person name="Castrezana S."/>
            <person name="Celniker S.E."/>
            <person name="Chang J.L."/>
            <person name="Chapple C."/>
            <person name="Chatterji S."/>
            <person name="Chinwalla A."/>
            <person name="Civetta A."/>
            <person name="Clifton S.W."/>
            <person name="Comeron J.M."/>
            <person name="Costello J.C."/>
            <person name="Coyne J.A."/>
            <person name="Daub J."/>
            <person name="David R.G."/>
            <person name="Delcher A.L."/>
            <person name="Delehaunty K."/>
            <person name="Do C.B."/>
            <person name="Ebling H."/>
            <person name="Edwards K."/>
            <person name="Eickbush T."/>
            <person name="Evans J.D."/>
            <person name="Filipski A."/>
            <person name="Findeiss S."/>
            <person name="Freyhult E."/>
            <person name="Fulton L."/>
            <person name="Fulton R."/>
            <person name="Garcia A.C."/>
            <person name="Gardiner A."/>
            <person name="Garfield D.A."/>
            <person name="Garvin B.E."/>
            <person name="Gibson G."/>
            <person name="Gilbert D."/>
            <person name="Gnerre S."/>
            <person name="Godfrey J."/>
            <person name="Good R."/>
            <person name="Gotea V."/>
            <person name="Gravely B."/>
            <person name="Greenberg A.J."/>
            <person name="Griffiths-Jones S."/>
            <person name="Gross S."/>
            <person name="Guigo R."/>
            <person name="Gustafson E.A."/>
            <person name="Haerty W."/>
            <person name="Hahn M.W."/>
            <person name="Halligan D.L."/>
            <person name="Halpern A.L."/>
            <person name="Halter G.M."/>
            <person name="Han M.V."/>
            <person name="Heger A."/>
            <person name="Hillier L."/>
            <person name="Hinrichs A.S."/>
            <person name="Holmes I."/>
            <person name="Hoskins R.A."/>
            <person name="Hubisz M.J."/>
            <person name="Hultmark D."/>
            <person name="Huntley M.A."/>
            <person name="Jaffe D.B."/>
            <person name="Jagadeeshan S."/>
            <person name="Jeck W.R."/>
            <person name="Johnson J."/>
            <person name="Jones C.D."/>
            <person name="Jordan W.C."/>
            <person name="Karpen G.H."/>
            <person name="Kataoka E."/>
            <person name="Keightley P.D."/>
            <person name="Kheradpour P."/>
            <person name="Kirkness E.F."/>
            <person name="Koerich L.B."/>
            <person name="Kristiansen K."/>
            <person name="Kudrna D."/>
            <person name="Kulathinal R.J."/>
            <person name="Kumar S."/>
            <person name="Kwok R."/>
            <person name="Lander E."/>
            <person name="Langley C.H."/>
            <person name="Lapoint R."/>
            <person name="Lazzaro B.P."/>
            <person name="Lee S.J."/>
            <person name="Levesque L."/>
            <person name="Li R."/>
            <person name="Lin C.F."/>
            <person name="Lin M.F."/>
            <person name="Lindblad-Toh K."/>
            <person name="Llopart A."/>
            <person name="Long M."/>
            <person name="Low L."/>
            <person name="Lozovsky E."/>
            <person name="Lu J."/>
            <person name="Luo M."/>
            <person name="Machado C.A."/>
            <person name="Makalowski W."/>
            <person name="Marzo M."/>
            <person name="Matsuda M."/>
            <person name="Matzkin L."/>
            <person name="McAllister B."/>
            <person name="McBride C.S."/>
            <person name="McKernan B."/>
            <person name="McKernan K."/>
            <person name="Mendez-Lago M."/>
            <person name="Minx P."/>
            <person name="Mollenhauer M.U."/>
            <person name="Montooth K."/>
            <person name="Mount S.M."/>
            <person name="Mu X."/>
            <person name="Myers E."/>
            <person name="Negre B."/>
            <person name="Newfeld S."/>
            <person name="Nielsen R."/>
            <person name="Noor M.A."/>
            <person name="O'Grady P."/>
            <person name="Pachter L."/>
            <person name="Papaceit M."/>
            <person name="Parisi M.J."/>
            <person name="Parisi M."/>
            <person name="Parts L."/>
            <person name="Pedersen J.S."/>
            <person name="Pesole G."/>
            <person name="Phillippy A.M."/>
            <person name="Ponting C.P."/>
            <person name="Pop M."/>
            <person name="Porcelli D."/>
            <person name="Powell J.R."/>
            <person name="Prohaska S."/>
            <person name="Pruitt K."/>
            <person name="Puig M."/>
            <person name="Quesneville H."/>
            <person name="Ram K.R."/>
            <person name="Rand D."/>
            <person name="Rasmussen M.D."/>
            <person name="Reed L.K."/>
            <person name="Reenan R."/>
            <person name="Reily A."/>
            <person name="Remington K.A."/>
            <person name="Rieger T.T."/>
            <person name="Ritchie M.G."/>
            <person name="Robin C."/>
            <person name="Rogers Y.H."/>
            <person name="Rohde C."/>
            <person name="Rozas J."/>
            <person name="Rubenfield M.J."/>
            <person name="Ruiz A."/>
            <person name="Russo S."/>
            <person name="Salzberg S.L."/>
            <person name="Sanchez-Gracia A."/>
            <person name="Saranga D.J."/>
            <person name="Sato H."/>
            <person name="Schaeffer S.W."/>
            <person name="Schatz M.C."/>
            <person name="Schlenke T."/>
            <person name="Schwartz R."/>
            <person name="Segarra C."/>
            <person name="Singh R.S."/>
            <person name="Sirot L."/>
            <person name="Sirota M."/>
            <person name="Sisneros N.B."/>
            <person name="Smith C.D."/>
            <person name="Smith T.F."/>
            <person name="Spieth J."/>
            <person name="Stage D.E."/>
            <person name="Stark A."/>
            <person name="Stephan W."/>
            <person name="Strausberg R.L."/>
            <person name="Strempel S."/>
            <person name="Sturgill D."/>
            <person name="Sutton G."/>
            <person name="Sutton G.G."/>
            <person name="Tao W."/>
            <person name="Teichmann S."/>
            <person name="Tobari Y.N."/>
            <person name="Tomimura Y."/>
            <person name="Tsolas J.M."/>
            <person name="Valente V.L."/>
            <person name="Venter E."/>
            <person name="Venter J.C."/>
            <person name="Vicario S."/>
            <person name="Vieira F.G."/>
            <person name="Vilella A.J."/>
            <person name="Villasante A."/>
            <person name="Walenz B."/>
            <person name="Wang J."/>
            <person name="Wasserman M."/>
            <person name="Watts T."/>
            <person name="Wilson D."/>
            <person name="Wilson R.K."/>
            <person name="Wing R.A."/>
            <person name="Wolfner M.F."/>
            <person name="Wong A."/>
            <person name="Wong G.K."/>
            <person name="Wu C.I."/>
            <person name="Wu G."/>
            <person name="Yamamoto D."/>
            <person name="Yang H.P."/>
            <person name="Yang S.P."/>
            <person name="Yorke J.A."/>
            <person name="Yoshida K."/>
            <person name="Zdobnov E."/>
            <person name="Zhang P."/>
            <person name="Zhang Y."/>
            <person name="Zimin A.V."/>
            <person name="Baldwin J."/>
            <person name="Abdouelleil A."/>
            <person name="Abdulkadir J."/>
            <person name="Abebe A."/>
            <person name="Abera B."/>
            <person name="Abreu J."/>
            <person name="Acer S.C."/>
            <person name="Aftuck L."/>
            <person name="Alexander A."/>
            <person name="An P."/>
            <person name="Anderson E."/>
            <person name="Anderson S."/>
            <person name="Arachi H."/>
            <person name="Azer M."/>
            <person name="Bachantsang P."/>
            <person name="Barry A."/>
            <person name="Bayul T."/>
            <person name="Berlin A."/>
            <person name="Bessette D."/>
            <person name="Bloom T."/>
            <person name="Blye J."/>
            <person name="Boguslavskiy L."/>
            <person name="Bonnet C."/>
            <person name="Boukhgalter B."/>
            <person name="Bourzgui I."/>
            <person name="Brown A."/>
            <person name="Cahill P."/>
            <person name="Channer S."/>
            <person name="Cheshatsang Y."/>
            <person name="Chuda L."/>
            <person name="Citroen M."/>
            <person name="Collymore A."/>
            <person name="Cooke P."/>
            <person name="Costello M."/>
            <person name="D'Aco K."/>
            <person name="Daza R."/>
            <person name="De Haan G."/>
            <person name="DeGray S."/>
            <person name="DeMaso C."/>
            <person name="Dhargay N."/>
            <person name="Dooley K."/>
            <person name="Dooley E."/>
            <person name="Doricent M."/>
            <person name="Dorje P."/>
            <person name="Dorjee K."/>
            <person name="Dupes A."/>
            <person name="Elong R."/>
            <person name="Falk J."/>
            <person name="Farina A."/>
            <person name="Faro S."/>
            <person name="Ferguson D."/>
            <person name="Fisher S."/>
            <person name="Foley C.D."/>
            <person name="Franke A."/>
            <person name="Friedrich D."/>
            <person name="Gadbois L."/>
            <person name="Gearin G."/>
            <person name="Gearin C.R."/>
            <person name="Giannoukos G."/>
            <person name="Goode T."/>
            <person name="Graham J."/>
            <person name="Grandbois E."/>
            <person name="Grewal S."/>
            <person name="Gyaltsen K."/>
            <person name="Hafez N."/>
            <person name="Hagos B."/>
            <person name="Hall J."/>
            <person name="Henson C."/>
            <person name="Hollinger A."/>
            <person name="Honan T."/>
            <person name="Huard M.D."/>
            <person name="Hughes L."/>
            <person name="Hurhula B."/>
            <person name="Husby M.E."/>
            <person name="Kamat A."/>
            <person name="Kanga B."/>
            <person name="Kashin S."/>
            <person name="Khazanovich D."/>
            <person name="Kisner P."/>
            <person name="Lance K."/>
            <person name="Lara M."/>
            <person name="Lee W."/>
            <person name="Lennon N."/>
            <person name="Letendre F."/>
            <person name="LeVine R."/>
            <person name="Lipovsky A."/>
            <person name="Liu X."/>
            <person name="Liu J."/>
            <person name="Liu S."/>
            <person name="Lokyitsang T."/>
            <person name="Lokyitsang Y."/>
            <person name="Lubonja R."/>
            <person name="Lui A."/>
            <person name="MacDonald P."/>
            <person name="Magnisalis V."/>
            <person name="Maru K."/>
            <person name="Matthews C."/>
            <person name="McCusker W."/>
            <person name="McDonough S."/>
            <person name="Mehta T."/>
            <person name="Meldrim J."/>
            <person name="Meneus L."/>
            <person name="Mihai O."/>
            <person name="Mihalev A."/>
            <person name="Mihova T."/>
            <person name="Mittelman R."/>
            <person name="Mlenga V."/>
            <person name="Montmayeur A."/>
            <person name="Mulrain L."/>
            <person name="Navidi A."/>
            <person name="Naylor J."/>
            <person name="Negash T."/>
            <person name="Nguyen T."/>
            <person name="Nguyen N."/>
            <person name="Nicol R."/>
            <person name="Norbu C."/>
            <person name="Norbu N."/>
            <person name="Novod N."/>
            <person name="O'Neill B."/>
            <person name="Osman S."/>
            <person name="Markiewicz E."/>
            <person name="Oyono O.L."/>
            <person name="Patti C."/>
            <person name="Phunkhang P."/>
            <person name="Pierre F."/>
            <person name="Priest M."/>
            <person name="Raghuraman S."/>
            <person name="Rege F."/>
            <person name="Reyes R."/>
            <person name="Rise C."/>
            <person name="Rogov P."/>
            <person name="Ross K."/>
            <person name="Ryan E."/>
            <person name="Settipalli S."/>
            <person name="Shea T."/>
            <person name="Sherpa N."/>
            <person name="Shi L."/>
            <person name="Shih D."/>
            <person name="Sparrow T."/>
            <person name="Spaulding J."/>
            <person name="Stalker J."/>
            <person name="Stange-Thomann N."/>
            <person name="Stavropoulos S."/>
            <person name="Stone C."/>
            <person name="Strader C."/>
            <person name="Tesfaye S."/>
            <person name="Thomson T."/>
            <person name="Thoulutsang Y."/>
            <person name="Thoulutsang D."/>
            <person name="Topham K."/>
            <person name="Topping I."/>
            <person name="Tsamla T."/>
            <person name="Vassiliev H."/>
            <person name="Vo A."/>
            <person name="Wangchuk T."/>
            <person name="Wangdi T."/>
            <person name="Weiand M."/>
            <person name="Wilkinson J."/>
            <person name="Wilson A."/>
            <person name="Yadav S."/>
            <person name="Young G."/>
            <person name="Yu Q."/>
            <person name="Zembek L."/>
            <person name="Zhong D."/>
            <person name="Zimmer A."/>
            <person name="Zwirko Z."/>
            <person name="Jaffe D.B."/>
            <person name="Alvarez P."/>
            <person name="Brockman W."/>
            <person name="Butler J."/>
            <person name="Chin C."/>
            <person name="Gnerre S."/>
            <person name="Grabherr M."/>
            <person name="Kleber M."/>
            <person name="Mauceli E."/>
            <person name="MacCallum I."/>
        </authorList>
    </citation>
    <scope>NUCLEOTIDE SEQUENCE [LARGE SCALE GENOMIC DNA]</scope>
    <source>
        <strain evidence="4">white501</strain>
    </source>
</reference>
<keyword evidence="4" id="KW-1185">Reference proteome</keyword>
<dbReference type="PANTHER" id="PTHR15036:SF67">
    <property type="entry name" value="LAMININ SUBUNIT ALPHA-LIKE PROTEIN"/>
    <property type="match status" value="1"/>
</dbReference>
<evidence type="ECO:0000313" key="3">
    <source>
        <dbReference type="EMBL" id="EDX05026.1"/>
    </source>
</evidence>
<feature type="domain" description="Laminin G" evidence="2">
    <location>
        <begin position="369"/>
        <end position="588"/>
    </location>
</feature>
<proteinExistence type="predicted"/>
<accession>B4Q5I2</accession>
<dbReference type="FunFam" id="2.60.120.200:FF:000219">
    <property type="entry name" value="Wing blister, isoform B"/>
    <property type="match status" value="1"/>
</dbReference>
<comment type="caution">
    <text evidence="1">Lacks conserved residue(s) required for the propagation of feature annotation.</text>
</comment>
<feature type="domain" description="Laminin G" evidence="2">
    <location>
        <begin position="783"/>
        <end position="961"/>
    </location>
</feature>
<dbReference type="PANTHER" id="PTHR15036">
    <property type="entry name" value="PIKACHURIN-LIKE PROTEIN"/>
    <property type="match status" value="1"/>
</dbReference>
<keyword evidence="1" id="KW-1015">Disulfide bond</keyword>
<sequence>MLQQHHRTSVNSSVNINISRQFNEIIQTATASASASGTGSSSGAVTFASVTAATTITPGRRKLRRKFQGQQNRNSTLGRRRKLRLHPYHRRNATHATRTTTVASVSATATTLLPKMAHKQPFNYHTHLHSSFQQQQQQHVAGGQVTQQQQQQQVHVVAVTPRPQQRQQQPGFAIVPATYYHHQQQQQQRTLLGNLTQQQQQQQHLLIQPGQNILVYSNLGPIPPCPPGLLSGSGMPVYTQQQHFIPLRSTTTPRPRQRAAMRIESQPNWSKQLTSILHFGEELRGVPDPGRHGPKPARIWHYVYRTGETHTTLHHSQLWPPLGHFWLLAPGADNPFLGCMKDVQVNGETYDPLESSSYYGVEPSCKDMITKAGFSGNGYLELPSQSLRKRSNTALVFRTLQPDCLLLLAAYPPEILGDYDAKDIKGNFSISLVDGQLHVWVNSGRSFIKMSSNSSQMNDGEFHVVHLIKTGRKLELMVDDELQEIRNLNGNPTVVSLPRDAGGLYIGGAPPHESYTPLAPTFVNLEGAIRDVVFNNRTINFNDALTFANVQIGRNGPLMGSLKGGLYDVLLKTEPMIGKSFTASPEGCKRIGSYSYEPNAFKFGDDIYSYSQLKLPERHFWQRNFHLSFDFRSFYPNGMLYLSPGSKEKPKHYVALVLKDGQLVLVVRGRRREELQLTAKLNDGEWHRVTISCHDRKVTMSVEIGRTDQKTSAQMKLPKKIGASQLLLVGGLPQSPVKVSSDLYVRLEPFKGCLRRVSINNNTQDLARPGKHSNVGQCFPTVERGSYFPGDAYAIYKKNFNVGKYLDLETEFRTSELSGILLSVSDPNGFPALSLELHNGNIIFSCDPGNGAPMRVESSLPTKYALCDNKWHNISALYDGEQIVLRIDQLPAVISVGNQGNAGKVQTRSPLYIGGLPESAPSGSLISRENFKGCIRHVSIRNERRDWIEMEDLRNVLLSECLVSSDES</sequence>